<feature type="region of interest" description="Disordered" evidence="1">
    <location>
        <begin position="46"/>
        <end position="99"/>
    </location>
</feature>
<accession>A0A6A4TG45</accession>
<evidence type="ECO:0000256" key="1">
    <source>
        <dbReference type="SAM" id="MobiDB-lite"/>
    </source>
</evidence>
<name>A0A6A4TG45_SCOMX</name>
<gene>
    <name evidence="2" type="ORF">F2P81_001442</name>
</gene>
<organism evidence="2 3">
    <name type="scientific">Scophthalmus maximus</name>
    <name type="common">Turbot</name>
    <name type="synonym">Psetta maxima</name>
    <dbReference type="NCBI Taxonomy" id="52904"/>
    <lineage>
        <taxon>Eukaryota</taxon>
        <taxon>Metazoa</taxon>
        <taxon>Chordata</taxon>
        <taxon>Craniata</taxon>
        <taxon>Vertebrata</taxon>
        <taxon>Euteleostomi</taxon>
        <taxon>Actinopterygii</taxon>
        <taxon>Neopterygii</taxon>
        <taxon>Teleostei</taxon>
        <taxon>Neoteleostei</taxon>
        <taxon>Acanthomorphata</taxon>
        <taxon>Carangaria</taxon>
        <taxon>Pleuronectiformes</taxon>
        <taxon>Pleuronectoidei</taxon>
        <taxon>Scophthalmidae</taxon>
        <taxon>Scophthalmus</taxon>
    </lineage>
</organism>
<comment type="caution">
    <text evidence="2">The sequence shown here is derived from an EMBL/GenBank/DDBJ whole genome shotgun (WGS) entry which is preliminary data.</text>
</comment>
<dbReference type="EMBL" id="VEVO01000002">
    <property type="protein sequence ID" value="KAF0044913.1"/>
    <property type="molecule type" value="Genomic_DNA"/>
</dbReference>
<dbReference type="Proteomes" id="UP000438429">
    <property type="component" value="Unassembled WGS sequence"/>
</dbReference>
<evidence type="ECO:0000313" key="2">
    <source>
        <dbReference type="EMBL" id="KAF0044913.1"/>
    </source>
</evidence>
<proteinExistence type="predicted"/>
<dbReference type="AlphaFoldDB" id="A0A6A4TG45"/>
<evidence type="ECO:0000313" key="3">
    <source>
        <dbReference type="Proteomes" id="UP000438429"/>
    </source>
</evidence>
<protein>
    <submittedName>
        <fullName evidence="2">Uncharacterized protein</fullName>
    </submittedName>
</protein>
<feature type="compositionally biased region" description="Basic and acidic residues" evidence="1">
    <location>
        <begin position="46"/>
        <end position="57"/>
    </location>
</feature>
<reference evidence="2 3" key="1">
    <citation type="submission" date="2019-06" db="EMBL/GenBank/DDBJ databases">
        <title>Draft genomes of female and male turbot (Scophthalmus maximus).</title>
        <authorList>
            <person name="Xu H."/>
            <person name="Xu X.-W."/>
            <person name="Shao C."/>
            <person name="Chen S."/>
        </authorList>
    </citation>
    <scope>NUCLEOTIDE SEQUENCE [LARGE SCALE GENOMIC DNA]</scope>
    <source>
        <strain evidence="2">Ysfricsl-2016a</strain>
        <tissue evidence="2">Blood</tissue>
    </source>
</reference>
<sequence>MTVISCEACSPPPHVLALQSFPQREFHRSRAFVRAPRDERGINYETQTERSQSEESQHCAPVGAHVCSGRGGEGSGRRRERHNVHRCDQSFMRSESPFN</sequence>